<sequence>MDGKCVSRSDQDRAVQEDSTDQDDETDRNPAAGASSRWQVSAAWEADVSQKMHVKGHPDTLEQKEATSNLQQDLGLIHWDVRLKQKLWDHHMEEQGSGLNPGKGPLGWREGERGRRKPREEEMDKTKIQSHRDTEKFGPTREDFWGKHTAKPQPKHTTQKPQQQIVMYNGENQGEEKAMSFTGQS</sequence>
<feature type="compositionally biased region" description="Basic and acidic residues" evidence="1">
    <location>
        <begin position="1"/>
        <end position="16"/>
    </location>
</feature>
<organism evidence="2 3">
    <name type="scientific">Megalops atlanticus</name>
    <name type="common">Tarpon</name>
    <name type="synonym">Clupea gigantea</name>
    <dbReference type="NCBI Taxonomy" id="7932"/>
    <lineage>
        <taxon>Eukaryota</taxon>
        <taxon>Metazoa</taxon>
        <taxon>Chordata</taxon>
        <taxon>Craniata</taxon>
        <taxon>Vertebrata</taxon>
        <taxon>Euteleostomi</taxon>
        <taxon>Actinopterygii</taxon>
        <taxon>Neopterygii</taxon>
        <taxon>Teleostei</taxon>
        <taxon>Elopiformes</taxon>
        <taxon>Megalopidae</taxon>
        <taxon>Megalops</taxon>
    </lineage>
</organism>
<comment type="caution">
    <text evidence="2">The sequence shown here is derived from an EMBL/GenBank/DDBJ whole genome shotgun (WGS) entry which is preliminary data.</text>
</comment>
<keyword evidence="3" id="KW-1185">Reference proteome</keyword>
<proteinExistence type="predicted"/>
<feature type="compositionally biased region" description="Basic and acidic residues" evidence="1">
    <location>
        <begin position="109"/>
        <end position="146"/>
    </location>
</feature>
<feature type="region of interest" description="Disordered" evidence="1">
    <location>
        <begin position="93"/>
        <end position="185"/>
    </location>
</feature>
<dbReference type="AlphaFoldDB" id="A0A9D3PGY2"/>
<evidence type="ECO:0000313" key="2">
    <source>
        <dbReference type="EMBL" id="KAG7460079.1"/>
    </source>
</evidence>
<reference evidence="2" key="1">
    <citation type="submission" date="2021-01" db="EMBL/GenBank/DDBJ databases">
        <authorList>
            <person name="Zahm M."/>
            <person name="Roques C."/>
            <person name="Cabau C."/>
            <person name="Klopp C."/>
            <person name="Donnadieu C."/>
            <person name="Jouanno E."/>
            <person name="Lampietro C."/>
            <person name="Louis A."/>
            <person name="Herpin A."/>
            <person name="Echchiki A."/>
            <person name="Berthelot C."/>
            <person name="Parey E."/>
            <person name="Roest-Crollius H."/>
            <person name="Braasch I."/>
            <person name="Postlethwait J."/>
            <person name="Bobe J."/>
            <person name="Montfort J."/>
            <person name="Bouchez O."/>
            <person name="Begum T."/>
            <person name="Mejri S."/>
            <person name="Adams A."/>
            <person name="Chen W.-J."/>
            <person name="Guiguen Y."/>
        </authorList>
    </citation>
    <scope>NUCLEOTIDE SEQUENCE</scope>
    <source>
        <strain evidence="2">YG-15Mar2019-1</strain>
        <tissue evidence="2">Brain</tissue>
    </source>
</reference>
<protein>
    <submittedName>
        <fullName evidence="2">Uncharacterized protein</fullName>
    </submittedName>
</protein>
<gene>
    <name evidence="2" type="ORF">MATL_G00217520</name>
</gene>
<evidence type="ECO:0000256" key="1">
    <source>
        <dbReference type="SAM" id="MobiDB-lite"/>
    </source>
</evidence>
<feature type="region of interest" description="Disordered" evidence="1">
    <location>
        <begin position="1"/>
        <end position="41"/>
    </location>
</feature>
<evidence type="ECO:0000313" key="3">
    <source>
        <dbReference type="Proteomes" id="UP001046870"/>
    </source>
</evidence>
<feature type="compositionally biased region" description="Basic residues" evidence="1">
    <location>
        <begin position="148"/>
        <end position="158"/>
    </location>
</feature>
<accession>A0A9D3PGY2</accession>
<dbReference type="EMBL" id="JAFDVH010000019">
    <property type="protein sequence ID" value="KAG7460079.1"/>
    <property type="molecule type" value="Genomic_DNA"/>
</dbReference>
<dbReference type="Proteomes" id="UP001046870">
    <property type="component" value="Chromosome 19"/>
</dbReference>
<name>A0A9D3PGY2_MEGAT</name>